<reference evidence="1" key="1">
    <citation type="submission" date="2021-06" db="EMBL/GenBank/DDBJ databases">
        <title>Parelaphostrongylus tenuis whole genome reference sequence.</title>
        <authorList>
            <person name="Garwood T.J."/>
            <person name="Larsen P.A."/>
            <person name="Fountain-Jones N.M."/>
            <person name="Garbe J.R."/>
            <person name="Macchietto M.G."/>
            <person name="Kania S.A."/>
            <person name="Gerhold R.W."/>
            <person name="Richards J.E."/>
            <person name="Wolf T.M."/>
        </authorList>
    </citation>
    <scope>NUCLEOTIDE SEQUENCE</scope>
    <source>
        <strain evidence="1">MNPRO001-30</strain>
        <tissue evidence="1">Meninges</tissue>
    </source>
</reference>
<sequence>MSTVLGCGVMPAGQASTRTFTVTGLTTLPVAMVYVDKFDARFSSIATSREGAAGFVSRLVMQTILNVLDDRGRSALLPDAVISAILNQLTVIITYDPLQCQVILLGIEDRTVNRGLSY</sequence>
<gene>
    <name evidence="1" type="ORF">KIN20_011465</name>
</gene>
<evidence type="ECO:0000313" key="2">
    <source>
        <dbReference type="Proteomes" id="UP001196413"/>
    </source>
</evidence>
<name>A0AAD5M9D6_PARTN</name>
<proteinExistence type="predicted"/>
<protein>
    <submittedName>
        <fullName evidence="1">Uncharacterized protein</fullName>
    </submittedName>
</protein>
<keyword evidence="2" id="KW-1185">Reference proteome</keyword>
<dbReference type="Proteomes" id="UP001196413">
    <property type="component" value="Unassembled WGS sequence"/>
</dbReference>
<dbReference type="EMBL" id="JAHQIW010002100">
    <property type="protein sequence ID" value="KAJ1354495.1"/>
    <property type="molecule type" value="Genomic_DNA"/>
</dbReference>
<comment type="caution">
    <text evidence="1">The sequence shown here is derived from an EMBL/GenBank/DDBJ whole genome shotgun (WGS) entry which is preliminary data.</text>
</comment>
<dbReference type="AlphaFoldDB" id="A0AAD5M9D6"/>
<organism evidence="1 2">
    <name type="scientific">Parelaphostrongylus tenuis</name>
    <name type="common">Meningeal worm</name>
    <dbReference type="NCBI Taxonomy" id="148309"/>
    <lineage>
        <taxon>Eukaryota</taxon>
        <taxon>Metazoa</taxon>
        <taxon>Ecdysozoa</taxon>
        <taxon>Nematoda</taxon>
        <taxon>Chromadorea</taxon>
        <taxon>Rhabditida</taxon>
        <taxon>Rhabditina</taxon>
        <taxon>Rhabditomorpha</taxon>
        <taxon>Strongyloidea</taxon>
        <taxon>Metastrongylidae</taxon>
        <taxon>Parelaphostrongylus</taxon>
    </lineage>
</organism>
<evidence type="ECO:0000313" key="1">
    <source>
        <dbReference type="EMBL" id="KAJ1354495.1"/>
    </source>
</evidence>
<accession>A0AAD5M9D6</accession>